<evidence type="ECO:0000313" key="1">
    <source>
        <dbReference type="Proteomes" id="UP000504615"/>
    </source>
</evidence>
<keyword evidence="1" id="KW-1185">Reference proteome</keyword>
<proteinExistence type="predicted"/>
<dbReference type="Gene3D" id="1.10.2080.10">
    <property type="entry name" value="Insect odorant-binding protein A10/Ejaculatory bulb-specific protein 3"/>
    <property type="match status" value="1"/>
</dbReference>
<dbReference type="InterPro" id="IPR036682">
    <property type="entry name" value="OS_D_A10/PebIII_sf"/>
</dbReference>
<dbReference type="InterPro" id="IPR005055">
    <property type="entry name" value="A10/PebIII"/>
</dbReference>
<dbReference type="GeneID" id="105434252"/>
<reference evidence="2" key="1">
    <citation type="submission" date="2025-08" db="UniProtKB">
        <authorList>
            <consortium name="RefSeq"/>
        </authorList>
    </citation>
    <scope>IDENTIFICATION</scope>
</reference>
<organism evidence="1 2">
    <name type="scientific">Pogonomyrmex barbatus</name>
    <name type="common">red harvester ant</name>
    <dbReference type="NCBI Taxonomy" id="144034"/>
    <lineage>
        <taxon>Eukaryota</taxon>
        <taxon>Metazoa</taxon>
        <taxon>Ecdysozoa</taxon>
        <taxon>Arthropoda</taxon>
        <taxon>Hexapoda</taxon>
        <taxon>Insecta</taxon>
        <taxon>Pterygota</taxon>
        <taxon>Neoptera</taxon>
        <taxon>Endopterygota</taxon>
        <taxon>Hymenoptera</taxon>
        <taxon>Apocrita</taxon>
        <taxon>Aculeata</taxon>
        <taxon>Formicoidea</taxon>
        <taxon>Formicidae</taxon>
        <taxon>Myrmicinae</taxon>
        <taxon>Pogonomyrmex</taxon>
    </lineage>
</organism>
<dbReference type="KEGG" id="pbar:105434252"/>
<dbReference type="Pfam" id="PF03392">
    <property type="entry name" value="OS-D"/>
    <property type="match status" value="1"/>
</dbReference>
<gene>
    <name evidence="2" type="primary">LOC105434252</name>
</gene>
<dbReference type="RefSeq" id="XP_011648222.1">
    <property type="nucleotide sequence ID" value="XM_011649920.1"/>
</dbReference>
<sequence>MKIEETMDRLSYIVMCIDIALMCVLAEELYSDKFDDIEIMDILQNDAPQNEYYNCFVNTGPCVTDVQKYFREIFPEIH</sequence>
<dbReference type="OrthoDB" id="8183954at2759"/>
<dbReference type="SUPFAM" id="SSF100910">
    <property type="entry name" value="Chemosensory protein Csp2"/>
    <property type="match status" value="1"/>
</dbReference>
<evidence type="ECO:0000313" key="2">
    <source>
        <dbReference type="RefSeq" id="XP_011648222.1"/>
    </source>
</evidence>
<dbReference type="Proteomes" id="UP000504615">
    <property type="component" value="Unplaced"/>
</dbReference>
<dbReference type="AlphaFoldDB" id="A0A6I9WVB0"/>
<accession>A0A6I9WVB0</accession>
<protein>
    <submittedName>
        <fullName evidence="2">Odorant-binding protein A10</fullName>
    </submittedName>
</protein>
<name>A0A6I9WVB0_9HYME</name>